<reference evidence="2 3" key="1">
    <citation type="journal article" date="2023" name="Sci. Data">
        <title>Genome assembly of the Korean intertidal mud-creeper Batillaria attramentaria.</title>
        <authorList>
            <person name="Patra A.K."/>
            <person name="Ho P.T."/>
            <person name="Jun S."/>
            <person name="Lee S.J."/>
            <person name="Kim Y."/>
            <person name="Won Y.J."/>
        </authorList>
    </citation>
    <scope>NUCLEOTIDE SEQUENCE [LARGE SCALE GENOMIC DNA]</scope>
    <source>
        <strain evidence="2">Wonlab-2016</strain>
    </source>
</reference>
<keyword evidence="1" id="KW-1133">Transmembrane helix</keyword>
<proteinExistence type="predicted"/>
<keyword evidence="1" id="KW-0472">Membrane</keyword>
<name>A0ABD0J8Y5_9CAEN</name>
<protein>
    <submittedName>
        <fullName evidence="2">Uncharacterized protein</fullName>
    </submittedName>
</protein>
<dbReference type="EMBL" id="JACVVK020000555">
    <property type="protein sequence ID" value="KAK7466563.1"/>
    <property type="molecule type" value="Genomic_DNA"/>
</dbReference>
<dbReference type="AlphaFoldDB" id="A0ABD0J8Y5"/>
<dbReference type="Proteomes" id="UP001519460">
    <property type="component" value="Unassembled WGS sequence"/>
</dbReference>
<feature type="transmembrane region" description="Helical" evidence="1">
    <location>
        <begin position="85"/>
        <end position="108"/>
    </location>
</feature>
<organism evidence="2 3">
    <name type="scientific">Batillaria attramentaria</name>
    <dbReference type="NCBI Taxonomy" id="370345"/>
    <lineage>
        <taxon>Eukaryota</taxon>
        <taxon>Metazoa</taxon>
        <taxon>Spiralia</taxon>
        <taxon>Lophotrochozoa</taxon>
        <taxon>Mollusca</taxon>
        <taxon>Gastropoda</taxon>
        <taxon>Caenogastropoda</taxon>
        <taxon>Sorbeoconcha</taxon>
        <taxon>Cerithioidea</taxon>
        <taxon>Batillariidae</taxon>
        <taxon>Batillaria</taxon>
    </lineage>
</organism>
<accession>A0ABD0J8Y5</accession>
<evidence type="ECO:0000313" key="3">
    <source>
        <dbReference type="Proteomes" id="UP001519460"/>
    </source>
</evidence>
<keyword evidence="1" id="KW-0812">Transmembrane</keyword>
<gene>
    <name evidence="2" type="ORF">BaRGS_00037347</name>
</gene>
<comment type="caution">
    <text evidence="2">The sequence shown here is derived from an EMBL/GenBank/DDBJ whole genome shotgun (WGS) entry which is preliminary data.</text>
</comment>
<keyword evidence="3" id="KW-1185">Reference proteome</keyword>
<evidence type="ECO:0000256" key="1">
    <source>
        <dbReference type="SAM" id="Phobius"/>
    </source>
</evidence>
<evidence type="ECO:0000313" key="2">
    <source>
        <dbReference type="EMBL" id="KAK7466563.1"/>
    </source>
</evidence>
<sequence>MLFALSLSYIVMNSPSHVTRLYYLLASPRGGLLGGETAVEGSTDADDLLLSDGSGASDESMLGGSGDYVADAEAGDTMLSEEAGLVQLVLLYTSYSYYAVKFILFLSFSKNFRRSIRDSCSDGFSAPCLKRQTEPTAV</sequence>